<sequence length="93" mass="11272">MNTLIHLPDLLFVQWYYDEFGINRGVYNTIDSWFYQKGIREITQRRKYILKFTFSLYQHFDQKQKIKFGPGGLVISLNNFWDVFIERGLKQNA</sequence>
<gene>
    <name evidence="1" type="ORF">CHR53_26230</name>
</gene>
<protein>
    <submittedName>
        <fullName evidence="1">Uncharacterized protein</fullName>
    </submittedName>
</protein>
<reference evidence="1 2" key="1">
    <citation type="submission" date="2017-07" db="EMBL/GenBank/DDBJ databases">
        <title>The complete genome sequence of Bacillus mesonae strain H20-5, an efficient strain improving plant abiotic stress resistance.</title>
        <authorList>
            <person name="Kim S.Y."/>
            <person name="Song H."/>
            <person name="Sang M.K."/>
            <person name="Weon H.-Y."/>
            <person name="Song J."/>
        </authorList>
    </citation>
    <scope>NUCLEOTIDE SEQUENCE [LARGE SCALE GENOMIC DNA]</scope>
    <source>
        <strain evidence="1 2">H20-5</strain>
    </source>
</reference>
<dbReference type="Proteomes" id="UP000282892">
    <property type="component" value="Chromosome"/>
</dbReference>
<accession>A0A3Q9R112</accession>
<evidence type="ECO:0000313" key="1">
    <source>
        <dbReference type="EMBL" id="AZU65153.1"/>
    </source>
</evidence>
<name>A0A3Q9R112_9BACI</name>
<organism evidence="1 2">
    <name type="scientific">Neobacillus mesonae</name>
    <dbReference type="NCBI Taxonomy" id="1193713"/>
    <lineage>
        <taxon>Bacteria</taxon>
        <taxon>Bacillati</taxon>
        <taxon>Bacillota</taxon>
        <taxon>Bacilli</taxon>
        <taxon>Bacillales</taxon>
        <taxon>Bacillaceae</taxon>
        <taxon>Neobacillus</taxon>
    </lineage>
</organism>
<dbReference type="KEGG" id="nmk:CHR53_26230"/>
<dbReference type="EMBL" id="CP022572">
    <property type="protein sequence ID" value="AZU65153.1"/>
    <property type="molecule type" value="Genomic_DNA"/>
</dbReference>
<dbReference type="OrthoDB" id="2889790at2"/>
<evidence type="ECO:0000313" key="2">
    <source>
        <dbReference type="Proteomes" id="UP000282892"/>
    </source>
</evidence>
<keyword evidence="2" id="KW-1185">Reference proteome</keyword>
<dbReference type="AlphaFoldDB" id="A0A3Q9R112"/>
<proteinExistence type="predicted"/>